<evidence type="ECO:0000313" key="2">
    <source>
        <dbReference type="Proteomes" id="UP001063166"/>
    </source>
</evidence>
<reference evidence="1" key="1">
    <citation type="submission" date="2022-07" db="EMBL/GenBank/DDBJ databases">
        <title>The genome of Lyophyllum shimeji provides insight into the initial evolution of ectomycorrhizal fungal genome.</title>
        <authorList>
            <person name="Kobayashi Y."/>
            <person name="Shibata T."/>
            <person name="Hirakawa H."/>
            <person name="Shigenobu S."/>
            <person name="Nishiyama T."/>
            <person name="Yamada A."/>
            <person name="Hasebe M."/>
            <person name="Kawaguchi M."/>
        </authorList>
    </citation>
    <scope>NUCLEOTIDE SEQUENCE</scope>
    <source>
        <strain evidence="1">AT787</strain>
    </source>
</reference>
<dbReference type="Proteomes" id="UP001063166">
    <property type="component" value="Unassembled WGS sequence"/>
</dbReference>
<evidence type="ECO:0000313" key="1">
    <source>
        <dbReference type="EMBL" id="GLB45915.1"/>
    </source>
</evidence>
<sequence>MFLPRDILDNSGCFRDHFRARTGVPWHISQQTEISRHLSENLLATFEVTCRRWASFVSCLCTGRSVCWCRAIIHDEIATDVDRKEIGPKWKRKDCCCLSRPSLAGAFRRRGAASVENSYKPGLHETIACSTIVAVQVAVRPRNRPGDSQDRLAHVRLRAAETVQARPARDIAAEDDNGQNKPGAFRALYIPT</sequence>
<organism evidence="1 2">
    <name type="scientific">Lyophyllum shimeji</name>
    <name type="common">Hon-shimeji</name>
    <name type="synonym">Tricholoma shimeji</name>
    <dbReference type="NCBI Taxonomy" id="47721"/>
    <lineage>
        <taxon>Eukaryota</taxon>
        <taxon>Fungi</taxon>
        <taxon>Dikarya</taxon>
        <taxon>Basidiomycota</taxon>
        <taxon>Agaricomycotina</taxon>
        <taxon>Agaricomycetes</taxon>
        <taxon>Agaricomycetidae</taxon>
        <taxon>Agaricales</taxon>
        <taxon>Tricholomatineae</taxon>
        <taxon>Lyophyllaceae</taxon>
        <taxon>Lyophyllum</taxon>
    </lineage>
</organism>
<comment type="caution">
    <text evidence="1">The sequence shown here is derived from an EMBL/GenBank/DDBJ whole genome shotgun (WGS) entry which is preliminary data.</text>
</comment>
<proteinExistence type="predicted"/>
<keyword evidence="2" id="KW-1185">Reference proteome</keyword>
<protein>
    <submittedName>
        <fullName evidence="1">Uncharacterized protein</fullName>
    </submittedName>
</protein>
<name>A0A9P3PZH4_LYOSH</name>
<dbReference type="AlphaFoldDB" id="A0A9P3PZH4"/>
<accession>A0A9P3PZH4</accession>
<gene>
    <name evidence="1" type="ORF">LshimejAT787_3800040</name>
</gene>
<dbReference type="EMBL" id="BRPK01000038">
    <property type="protein sequence ID" value="GLB45915.1"/>
    <property type="molecule type" value="Genomic_DNA"/>
</dbReference>